<evidence type="ECO:0000313" key="2">
    <source>
        <dbReference type="EMBL" id="KAF3590124.1"/>
    </source>
</evidence>
<protein>
    <submittedName>
        <fullName evidence="2">Uncharacterized protein</fullName>
    </submittedName>
</protein>
<dbReference type="Proteomes" id="UP000712600">
    <property type="component" value="Unassembled WGS sequence"/>
</dbReference>
<name>A0A8S9SDX9_BRACR</name>
<accession>A0A8S9SDX9</accession>
<feature type="region of interest" description="Disordered" evidence="1">
    <location>
        <begin position="292"/>
        <end position="412"/>
    </location>
</feature>
<feature type="compositionally biased region" description="Basic and acidic residues" evidence="1">
    <location>
        <begin position="69"/>
        <end position="101"/>
    </location>
</feature>
<dbReference type="EMBL" id="QGKX02000088">
    <property type="protein sequence ID" value="KAF3590124.1"/>
    <property type="molecule type" value="Genomic_DNA"/>
</dbReference>
<feature type="compositionally biased region" description="Basic residues" evidence="1">
    <location>
        <begin position="253"/>
        <end position="263"/>
    </location>
</feature>
<dbReference type="AlphaFoldDB" id="A0A8S9SDX9"/>
<gene>
    <name evidence="2" type="ORF">F2Q69_00029914</name>
</gene>
<feature type="region of interest" description="Disordered" evidence="1">
    <location>
        <begin position="30"/>
        <end position="275"/>
    </location>
</feature>
<organism evidence="2 3">
    <name type="scientific">Brassica cretica</name>
    <name type="common">Mustard</name>
    <dbReference type="NCBI Taxonomy" id="69181"/>
    <lineage>
        <taxon>Eukaryota</taxon>
        <taxon>Viridiplantae</taxon>
        <taxon>Streptophyta</taxon>
        <taxon>Embryophyta</taxon>
        <taxon>Tracheophyta</taxon>
        <taxon>Spermatophyta</taxon>
        <taxon>Magnoliopsida</taxon>
        <taxon>eudicotyledons</taxon>
        <taxon>Gunneridae</taxon>
        <taxon>Pentapetalae</taxon>
        <taxon>rosids</taxon>
        <taxon>malvids</taxon>
        <taxon>Brassicales</taxon>
        <taxon>Brassicaceae</taxon>
        <taxon>Brassiceae</taxon>
        <taxon>Brassica</taxon>
    </lineage>
</organism>
<feature type="compositionally biased region" description="Basic and acidic residues" evidence="1">
    <location>
        <begin position="30"/>
        <end position="43"/>
    </location>
</feature>
<proteinExistence type="predicted"/>
<feature type="compositionally biased region" description="Polar residues" evidence="1">
    <location>
        <begin position="184"/>
        <end position="204"/>
    </location>
</feature>
<feature type="compositionally biased region" description="Polar residues" evidence="1">
    <location>
        <begin position="398"/>
        <end position="412"/>
    </location>
</feature>
<evidence type="ECO:0000313" key="3">
    <source>
        <dbReference type="Proteomes" id="UP000712600"/>
    </source>
</evidence>
<feature type="compositionally biased region" description="Basic and acidic residues" evidence="1">
    <location>
        <begin position="264"/>
        <end position="275"/>
    </location>
</feature>
<feature type="compositionally biased region" description="Polar residues" evidence="1">
    <location>
        <begin position="103"/>
        <end position="121"/>
    </location>
</feature>
<sequence length="412" mass="46913">MLNINLNNGNLHNIEAFCKYDYGNLGSVKEKSAGGRREGDYRHSSPLHGALGREKRPMYPESPGAHRGSQREDERQHDLRKQLKEKREGTQYENQSKKHWDQGYTNSRSRMSIDSQRTISENPRRQDYSAPARRWKSRSPPSGTLEWRPVNRARESEMPRGLLKNDSLVGNPKGSSGGEVPEESANNRSNTETQGRLQDNQTTHCMDIDSNERGHEEETARSKERLPQTNDLNQGLRIEQGDEEVRETDKEKREKRKRRIRISRKMEKQTKEKEMEDGWIEAISQLSLERPTNKTSVSKVKTGMLNIQGVEKGGRPGNTMEKKNKQRSQQNASLGRKRGARSPDLKGASASRKLAGRGRLSPKSKLMKSIREAPDESRKVPRHEVYPSAIKSRKPVSTLGSMVSQKPSSTRI</sequence>
<feature type="compositionally biased region" description="Basic and acidic residues" evidence="1">
    <location>
        <begin position="206"/>
        <end position="226"/>
    </location>
</feature>
<evidence type="ECO:0000256" key="1">
    <source>
        <dbReference type="SAM" id="MobiDB-lite"/>
    </source>
</evidence>
<feature type="compositionally biased region" description="Basic residues" evidence="1">
    <location>
        <begin position="354"/>
        <end position="368"/>
    </location>
</feature>
<feature type="compositionally biased region" description="Basic and acidic residues" evidence="1">
    <location>
        <begin position="369"/>
        <end position="385"/>
    </location>
</feature>
<reference evidence="2" key="1">
    <citation type="submission" date="2019-12" db="EMBL/GenBank/DDBJ databases">
        <title>Genome sequencing and annotation of Brassica cretica.</title>
        <authorList>
            <person name="Studholme D.J."/>
            <person name="Sarris P."/>
        </authorList>
    </citation>
    <scope>NUCLEOTIDE SEQUENCE</scope>
    <source>
        <strain evidence="2">PFS-109/04</strain>
        <tissue evidence="2">Leaf</tissue>
    </source>
</reference>
<comment type="caution">
    <text evidence="2">The sequence shown here is derived from an EMBL/GenBank/DDBJ whole genome shotgun (WGS) entry which is preliminary data.</text>
</comment>